<proteinExistence type="predicted"/>
<comment type="caution">
    <text evidence="2">The sequence shown here is derived from an EMBL/GenBank/DDBJ whole genome shotgun (WGS) entry which is preliminary data.</text>
</comment>
<evidence type="ECO:0000313" key="3">
    <source>
        <dbReference type="Proteomes" id="UP001596395"/>
    </source>
</evidence>
<keyword evidence="1" id="KW-1133">Transmembrane helix</keyword>
<accession>A0ABD5VF28</accession>
<keyword evidence="1" id="KW-0472">Membrane</keyword>
<sequence length="68" mass="6980">MLAAATFVAGLVLFVGGVNAVRPPADYNERPARLFAVGGRRSALSYVQTDGAILGVVGLFAMLASTLV</sequence>
<keyword evidence="3" id="KW-1185">Reference proteome</keyword>
<evidence type="ECO:0000256" key="1">
    <source>
        <dbReference type="SAM" id="Phobius"/>
    </source>
</evidence>
<protein>
    <recommendedName>
        <fullName evidence="4">DUF1772 domain-containing protein</fullName>
    </recommendedName>
</protein>
<name>A0ABD5VF28_9EURY</name>
<organism evidence="2 3">
    <name type="scientific">Halorubellus litoreus</name>
    <dbReference type="NCBI Taxonomy" id="755308"/>
    <lineage>
        <taxon>Archaea</taxon>
        <taxon>Methanobacteriati</taxon>
        <taxon>Methanobacteriota</taxon>
        <taxon>Stenosarchaea group</taxon>
        <taxon>Halobacteria</taxon>
        <taxon>Halobacteriales</taxon>
        <taxon>Halorubellaceae</taxon>
        <taxon>Halorubellus</taxon>
    </lineage>
</organism>
<dbReference type="AlphaFoldDB" id="A0ABD5VF28"/>
<gene>
    <name evidence="2" type="ORF">ACFQGB_14375</name>
</gene>
<reference evidence="2 3" key="1">
    <citation type="journal article" date="2019" name="Int. J. Syst. Evol. Microbiol.">
        <title>The Global Catalogue of Microorganisms (GCM) 10K type strain sequencing project: providing services to taxonomists for standard genome sequencing and annotation.</title>
        <authorList>
            <consortium name="The Broad Institute Genomics Platform"/>
            <consortium name="The Broad Institute Genome Sequencing Center for Infectious Disease"/>
            <person name="Wu L."/>
            <person name="Ma J."/>
        </authorList>
    </citation>
    <scope>NUCLEOTIDE SEQUENCE [LARGE SCALE GENOMIC DNA]</scope>
    <source>
        <strain evidence="2 3">GX26</strain>
    </source>
</reference>
<dbReference type="RefSeq" id="WP_336350994.1">
    <property type="nucleotide sequence ID" value="NZ_JAZAQL010000002.1"/>
</dbReference>
<dbReference type="Proteomes" id="UP001596395">
    <property type="component" value="Unassembled WGS sequence"/>
</dbReference>
<evidence type="ECO:0008006" key="4">
    <source>
        <dbReference type="Google" id="ProtNLM"/>
    </source>
</evidence>
<evidence type="ECO:0000313" key="2">
    <source>
        <dbReference type="EMBL" id="MFC6954052.1"/>
    </source>
</evidence>
<feature type="transmembrane region" description="Helical" evidence="1">
    <location>
        <begin position="44"/>
        <end position="64"/>
    </location>
</feature>
<keyword evidence="1" id="KW-0812">Transmembrane</keyword>
<dbReference type="EMBL" id="JBHSXN010000002">
    <property type="protein sequence ID" value="MFC6954052.1"/>
    <property type="molecule type" value="Genomic_DNA"/>
</dbReference>